<evidence type="ECO:0000256" key="2">
    <source>
        <dbReference type="ARBA" id="ARBA00043996"/>
    </source>
</evidence>
<dbReference type="EMBL" id="JANIEX010000098">
    <property type="protein sequence ID" value="KAJ3573589.1"/>
    <property type="molecule type" value="Genomic_DNA"/>
</dbReference>
<dbReference type="SUPFAM" id="SSF53474">
    <property type="entry name" value="alpha/beta-Hydrolases"/>
    <property type="match status" value="1"/>
</dbReference>
<feature type="transmembrane region" description="Helical" evidence="6">
    <location>
        <begin position="102"/>
        <end position="121"/>
    </location>
</feature>
<protein>
    <recommendedName>
        <fullName evidence="7">Fungal lipase-type domain-containing protein</fullName>
    </recommendedName>
</protein>
<keyword evidence="9" id="KW-1185">Reference proteome</keyword>
<comment type="caution">
    <text evidence="8">The sequence shown here is derived from an EMBL/GenBank/DDBJ whole genome shotgun (WGS) entry which is preliminary data.</text>
</comment>
<evidence type="ECO:0000313" key="9">
    <source>
        <dbReference type="Proteomes" id="UP001213000"/>
    </source>
</evidence>
<dbReference type="Pfam" id="PF01764">
    <property type="entry name" value="Lipase_3"/>
    <property type="match status" value="1"/>
</dbReference>
<dbReference type="AlphaFoldDB" id="A0AAD5W4N2"/>
<comment type="catalytic activity">
    <reaction evidence="3">
        <text>a diacylglycerol + H2O = a monoacylglycerol + a fatty acid + H(+)</text>
        <dbReference type="Rhea" id="RHEA:32731"/>
        <dbReference type="ChEBI" id="CHEBI:15377"/>
        <dbReference type="ChEBI" id="CHEBI:15378"/>
        <dbReference type="ChEBI" id="CHEBI:17408"/>
        <dbReference type="ChEBI" id="CHEBI:18035"/>
        <dbReference type="ChEBI" id="CHEBI:28868"/>
    </reaction>
</comment>
<dbReference type="PANTHER" id="PTHR45856:SF24">
    <property type="entry name" value="FUNGAL LIPASE-LIKE DOMAIN-CONTAINING PROTEIN"/>
    <property type="match status" value="1"/>
</dbReference>
<feature type="region of interest" description="Disordered" evidence="5">
    <location>
        <begin position="215"/>
        <end position="234"/>
    </location>
</feature>
<dbReference type="InterPro" id="IPR051218">
    <property type="entry name" value="Sec_MonoDiacylglyc_Lipase"/>
</dbReference>
<dbReference type="Proteomes" id="UP001213000">
    <property type="component" value="Unassembled WGS sequence"/>
</dbReference>
<dbReference type="CDD" id="cd00519">
    <property type="entry name" value="Lipase_3"/>
    <property type="match status" value="1"/>
</dbReference>
<dbReference type="PANTHER" id="PTHR45856">
    <property type="entry name" value="ALPHA/BETA-HYDROLASES SUPERFAMILY PROTEIN"/>
    <property type="match status" value="1"/>
</dbReference>
<accession>A0AAD5W4N2</accession>
<evidence type="ECO:0000256" key="3">
    <source>
        <dbReference type="ARBA" id="ARBA00047591"/>
    </source>
</evidence>
<evidence type="ECO:0000256" key="5">
    <source>
        <dbReference type="SAM" id="MobiDB-lite"/>
    </source>
</evidence>
<comment type="catalytic activity">
    <reaction evidence="4">
        <text>a monoacylglycerol + H2O = glycerol + a fatty acid + H(+)</text>
        <dbReference type="Rhea" id="RHEA:15245"/>
        <dbReference type="ChEBI" id="CHEBI:15377"/>
        <dbReference type="ChEBI" id="CHEBI:15378"/>
        <dbReference type="ChEBI" id="CHEBI:17408"/>
        <dbReference type="ChEBI" id="CHEBI:17754"/>
        <dbReference type="ChEBI" id="CHEBI:28868"/>
    </reaction>
</comment>
<dbReference type="InterPro" id="IPR029058">
    <property type="entry name" value="AB_hydrolase_fold"/>
</dbReference>
<organism evidence="8 9">
    <name type="scientific">Leucocoprinus birnbaumii</name>
    <dbReference type="NCBI Taxonomy" id="56174"/>
    <lineage>
        <taxon>Eukaryota</taxon>
        <taxon>Fungi</taxon>
        <taxon>Dikarya</taxon>
        <taxon>Basidiomycota</taxon>
        <taxon>Agaricomycotina</taxon>
        <taxon>Agaricomycetes</taxon>
        <taxon>Agaricomycetidae</taxon>
        <taxon>Agaricales</taxon>
        <taxon>Agaricineae</taxon>
        <taxon>Agaricaceae</taxon>
        <taxon>Leucocoprinus</taxon>
    </lineage>
</organism>
<keyword evidence="6" id="KW-1133">Transmembrane helix</keyword>
<feature type="domain" description="Fungal lipase-type" evidence="7">
    <location>
        <begin position="66"/>
        <end position="202"/>
    </location>
</feature>
<dbReference type="Gene3D" id="3.40.50.1820">
    <property type="entry name" value="alpha/beta hydrolase"/>
    <property type="match status" value="1"/>
</dbReference>
<feature type="compositionally biased region" description="Polar residues" evidence="5">
    <location>
        <begin position="217"/>
        <end position="228"/>
    </location>
</feature>
<keyword evidence="1" id="KW-1015">Disulfide bond</keyword>
<sequence length="270" mass="28845">MDASGPVESISAELYQDLVHYFKFATSAYTLICPRPNGKKLVLPFTSISGDYSGYVARDDDRREIIVAFKGSASILAFLADAAIILVPFVASGITAPSGVRVHAGFLVAWTSIQLVVRMIVAQQIKAYPDYAIVTSGHSLGGVLALFCAIASKQHHPNTTYSYGAPRAEAQNTQFATFVNKTLGKNAYRVVHGNDGVPTIIPTWLGYHHHGVEHWQHTSPPSEGTTRACSIDGEDPQCSASIPTKGINPAHWAVSPGSLLADDGKADQGP</sequence>
<name>A0AAD5W4N2_9AGAR</name>
<dbReference type="InterPro" id="IPR002921">
    <property type="entry name" value="Fungal_lipase-type"/>
</dbReference>
<evidence type="ECO:0000256" key="4">
    <source>
        <dbReference type="ARBA" id="ARBA00048461"/>
    </source>
</evidence>
<feature type="transmembrane region" description="Helical" evidence="6">
    <location>
        <begin position="67"/>
        <end position="90"/>
    </location>
</feature>
<evidence type="ECO:0000256" key="1">
    <source>
        <dbReference type="ARBA" id="ARBA00023157"/>
    </source>
</evidence>
<evidence type="ECO:0000313" key="8">
    <source>
        <dbReference type="EMBL" id="KAJ3573589.1"/>
    </source>
</evidence>
<proteinExistence type="inferred from homology"/>
<keyword evidence="6" id="KW-0812">Transmembrane</keyword>
<evidence type="ECO:0000259" key="7">
    <source>
        <dbReference type="Pfam" id="PF01764"/>
    </source>
</evidence>
<keyword evidence="6" id="KW-0472">Membrane</keyword>
<gene>
    <name evidence="8" type="ORF">NP233_g2347</name>
</gene>
<dbReference type="GO" id="GO:0006629">
    <property type="term" value="P:lipid metabolic process"/>
    <property type="evidence" value="ECO:0007669"/>
    <property type="project" value="InterPro"/>
</dbReference>
<reference evidence="8" key="1">
    <citation type="submission" date="2022-07" db="EMBL/GenBank/DDBJ databases">
        <title>Genome Sequence of Leucocoprinus birnbaumii.</title>
        <authorList>
            <person name="Buettner E."/>
        </authorList>
    </citation>
    <scope>NUCLEOTIDE SEQUENCE</scope>
    <source>
        <strain evidence="8">VT141</strain>
    </source>
</reference>
<evidence type="ECO:0000256" key="6">
    <source>
        <dbReference type="SAM" id="Phobius"/>
    </source>
</evidence>
<comment type="similarity">
    <text evidence="2">Belongs to the AB hydrolase superfamily. Lipase family. Class 3 subfamily.</text>
</comment>